<dbReference type="WBParaSite" id="nRc.2.0.1.t29114-RA">
    <property type="protein sequence ID" value="nRc.2.0.1.t29114-RA"/>
    <property type="gene ID" value="nRc.2.0.1.g29114"/>
</dbReference>
<proteinExistence type="predicted"/>
<dbReference type="Proteomes" id="UP000887565">
    <property type="component" value="Unplaced"/>
</dbReference>
<name>A0A915JSR1_ROMCU</name>
<sequence length="343" mass="38197">MRKVFSRLIFRKVFELFYNSRSMIQSYIKATLICMILTACEADIVLDRICNRFRDKTFCRQSTVTNTTSDQQQITQIQLSTVAPNAKTDFCSQNKNNFVGYCAAKAGQYALDRAVNNFCNEYLQKCDTTKNSLPNTPGLGSMPVKHLAEGFFSVFATGHIYLIFPTERNGIQSTERGPPYLATIPQTMGQYLGNYLPMSQNNLYQTPSVGAAKVMNVAPQRGNLVSISKQSSALMDMVIEGLSNESFGRGDVRSYFFGVKRHSEITADSHATFDTSTQIGVLGTTCIVDGLETVKQTDERVVAHQDVGQPGNLGHGVVPIPYRTMFEILIFDVELCSVLDFRK</sequence>
<organism evidence="1 2">
    <name type="scientific">Romanomermis culicivorax</name>
    <name type="common">Nematode worm</name>
    <dbReference type="NCBI Taxonomy" id="13658"/>
    <lineage>
        <taxon>Eukaryota</taxon>
        <taxon>Metazoa</taxon>
        <taxon>Ecdysozoa</taxon>
        <taxon>Nematoda</taxon>
        <taxon>Enoplea</taxon>
        <taxon>Dorylaimia</taxon>
        <taxon>Mermithida</taxon>
        <taxon>Mermithoidea</taxon>
        <taxon>Mermithidae</taxon>
        <taxon>Romanomermis</taxon>
    </lineage>
</organism>
<dbReference type="AlphaFoldDB" id="A0A915JSR1"/>
<accession>A0A915JSR1</accession>
<keyword evidence="1" id="KW-1185">Reference proteome</keyword>
<protein>
    <submittedName>
        <fullName evidence="2">Uncharacterized protein</fullName>
    </submittedName>
</protein>
<evidence type="ECO:0000313" key="1">
    <source>
        <dbReference type="Proteomes" id="UP000887565"/>
    </source>
</evidence>
<evidence type="ECO:0000313" key="2">
    <source>
        <dbReference type="WBParaSite" id="nRc.2.0.1.t29114-RA"/>
    </source>
</evidence>
<reference evidence="2" key="1">
    <citation type="submission" date="2022-11" db="UniProtKB">
        <authorList>
            <consortium name="WormBaseParasite"/>
        </authorList>
    </citation>
    <scope>IDENTIFICATION</scope>
</reference>